<dbReference type="GO" id="GO:0005509">
    <property type="term" value="F:calcium ion binding"/>
    <property type="evidence" value="ECO:0007669"/>
    <property type="project" value="InterPro"/>
</dbReference>
<evidence type="ECO:0000256" key="9">
    <source>
        <dbReference type="SAM" id="Phobius"/>
    </source>
</evidence>
<dbReference type="EnsemblMetazoa" id="BGLB036022-RA">
    <property type="protein sequence ID" value="BGLB036022-PA"/>
    <property type="gene ID" value="BGLB036022"/>
</dbReference>
<comment type="caution">
    <text evidence="7">Lacks conserved residue(s) required for the propagation of feature annotation.</text>
</comment>
<evidence type="ECO:0000256" key="6">
    <source>
        <dbReference type="ARBA" id="ARBA00023180"/>
    </source>
</evidence>
<evidence type="ECO:0000256" key="10">
    <source>
        <dbReference type="SAM" id="SignalP"/>
    </source>
</evidence>
<evidence type="ECO:0000313" key="12">
    <source>
        <dbReference type="EnsemblMetazoa" id="BGLB036022-PA"/>
    </source>
</evidence>
<keyword evidence="2 7" id="KW-0245">EGF-like domain</keyword>
<dbReference type="Proteomes" id="UP000076420">
    <property type="component" value="Unassembled WGS sequence"/>
</dbReference>
<keyword evidence="9" id="KW-1133">Transmembrane helix</keyword>
<dbReference type="InterPro" id="IPR000152">
    <property type="entry name" value="EGF-type_Asp/Asn_hydroxyl_site"/>
</dbReference>
<dbReference type="PANTHER" id="PTHR46534:SF1">
    <property type="entry name" value="IGGFC-BINDING PROTEIN N-TERMINAL DOMAIN-CONTAINING PROTEIN"/>
    <property type="match status" value="1"/>
</dbReference>
<dbReference type="PANTHER" id="PTHR46534">
    <property type="entry name" value="IGGFC_BINDING DOMAIN-CONTAINING PROTEIN"/>
    <property type="match status" value="1"/>
</dbReference>
<dbReference type="CDD" id="cd00054">
    <property type="entry name" value="EGF_CA"/>
    <property type="match status" value="1"/>
</dbReference>
<feature type="signal peptide" evidence="10">
    <location>
        <begin position="1"/>
        <end position="24"/>
    </location>
</feature>
<feature type="transmembrane region" description="Helical" evidence="9">
    <location>
        <begin position="929"/>
        <end position="957"/>
    </location>
</feature>
<dbReference type="Pfam" id="PF17517">
    <property type="entry name" value="IgGFc_binding"/>
    <property type="match status" value="1"/>
</dbReference>
<dbReference type="Pfam" id="PF00008">
    <property type="entry name" value="EGF"/>
    <property type="match status" value="1"/>
</dbReference>
<evidence type="ECO:0000256" key="7">
    <source>
        <dbReference type="PROSITE-ProRule" id="PRU00076"/>
    </source>
</evidence>
<dbReference type="STRING" id="6526.A0A2C9LXA1"/>
<evidence type="ECO:0000313" key="13">
    <source>
        <dbReference type="Proteomes" id="UP000076420"/>
    </source>
</evidence>
<feature type="compositionally biased region" description="Low complexity" evidence="8">
    <location>
        <begin position="536"/>
        <end position="867"/>
    </location>
</feature>
<dbReference type="AlphaFoldDB" id="A0A2C9LXA1"/>
<dbReference type="Gene3D" id="2.10.25.10">
    <property type="entry name" value="Laminin"/>
    <property type="match status" value="2"/>
</dbReference>
<dbReference type="InterPro" id="IPR035234">
    <property type="entry name" value="IgGFc-bd_N"/>
</dbReference>
<dbReference type="SUPFAM" id="SSF57196">
    <property type="entry name" value="EGF/Laminin"/>
    <property type="match status" value="2"/>
</dbReference>
<dbReference type="GO" id="GO:0016020">
    <property type="term" value="C:membrane"/>
    <property type="evidence" value="ECO:0007669"/>
    <property type="project" value="UniProtKB-SubCell"/>
</dbReference>
<feature type="chain" id="PRO_5012090140" description="EGF-like domain-containing protein" evidence="10">
    <location>
        <begin position="25"/>
        <end position="1174"/>
    </location>
</feature>
<feature type="region of interest" description="Disordered" evidence="8">
    <location>
        <begin position="536"/>
        <end position="877"/>
    </location>
</feature>
<keyword evidence="4 9" id="KW-0472">Membrane</keyword>
<dbReference type="KEGG" id="bgt:106062857"/>
<evidence type="ECO:0000256" key="2">
    <source>
        <dbReference type="ARBA" id="ARBA00022536"/>
    </source>
</evidence>
<evidence type="ECO:0000259" key="11">
    <source>
        <dbReference type="PROSITE" id="PS50026"/>
    </source>
</evidence>
<organism evidence="12 13">
    <name type="scientific">Biomphalaria glabrata</name>
    <name type="common">Bloodfluke planorb</name>
    <name type="synonym">Freshwater snail</name>
    <dbReference type="NCBI Taxonomy" id="6526"/>
    <lineage>
        <taxon>Eukaryota</taxon>
        <taxon>Metazoa</taxon>
        <taxon>Spiralia</taxon>
        <taxon>Lophotrochozoa</taxon>
        <taxon>Mollusca</taxon>
        <taxon>Gastropoda</taxon>
        <taxon>Heterobranchia</taxon>
        <taxon>Euthyneura</taxon>
        <taxon>Panpulmonata</taxon>
        <taxon>Hygrophila</taxon>
        <taxon>Lymnaeoidea</taxon>
        <taxon>Planorbidae</taxon>
        <taxon>Biomphalaria</taxon>
    </lineage>
</organism>
<dbReference type="SMART" id="SM00181">
    <property type="entry name" value="EGF"/>
    <property type="match status" value="2"/>
</dbReference>
<keyword evidence="6" id="KW-0325">Glycoprotein</keyword>
<dbReference type="PROSITE" id="PS00010">
    <property type="entry name" value="ASX_HYDROXYL"/>
    <property type="match status" value="1"/>
</dbReference>
<evidence type="ECO:0000256" key="1">
    <source>
        <dbReference type="ARBA" id="ARBA00004370"/>
    </source>
</evidence>
<protein>
    <recommendedName>
        <fullName evidence="11">EGF-like domain-containing protein</fullName>
    </recommendedName>
</protein>
<name>A0A2C9LXA1_BIOGL</name>
<feature type="disulfide bond" evidence="7">
    <location>
        <begin position="513"/>
        <end position="522"/>
    </location>
</feature>
<keyword evidence="5 7" id="KW-1015">Disulfide bond</keyword>
<dbReference type="PROSITE" id="PS50026">
    <property type="entry name" value="EGF_3"/>
    <property type="match status" value="2"/>
</dbReference>
<dbReference type="SMART" id="SM00179">
    <property type="entry name" value="EGF_CA"/>
    <property type="match status" value="1"/>
</dbReference>
<reference evidence="12" key="1">
    <citation type="submission" date="2020-05" db="UniProtKB">
        <authorList>
            <consortium name="EnsemblMetazoa"/>
        </authorList>
    </citation>
    <scope>IDENTIFICATION</scope>
    <source>
        <strain evidence="12">BB02</strain>
    </source>
</reference>
<evidence type="ECO:0000256" key="5">
    <source>
        <dbReference type="ARBA" id="ARBA00023157"/>
    </source>
</evidence>
<sequence length="1174" mass="127420">MFCWAFDLLLTTLILLGAHQLVASQSNSKGRAFMLAFLPNFNMTTNSSLLVTTDAATTVHIYIAATGNHTRYVISKDSSLHIKLPKEVTVFTNLKIAKNKAVFVYASQPVSVYGITSQFLSSSQAAFLAIPIEKWGQSYIVATYSTLKKRIAEIIILVAENTVFTIYLNSIGSNQCSTQHIDGRQSLSYIFEREDVFRISCVNDLTGSVIKGSHPFGVIAGDQCISNSKRIDSLKPCDQMMEMMIPSTMLGHSYIVSSLVNRRSKLRIVYNYLELKAADIPFNVSFTILSGSNATTSFKNVFFEEVVLEPGTVASVKVESHKSVMVILYSFGPVDSAAMTVVPPVERFDAEYNVFFNRHNFSDRATNGSYYVDVYMPIERMAYNLEGFEVSTINATNFGVLHAKNVNKSIALLSKKTFYSNSNIIVTVSDSLSSMAFLAGMKIDFFTGTDNCSSSPCQNNGYCYAFGNTLRCFCGDQLLGDFCETDIRNSCLSQPCLNGGTCKDEVFDFTCKCPKNFMGKICDSVITTVATTTASSTEPTTSSIIQSSSSIEPTTSSTIQSTSSTIPTTSSTEPSTSSTIPTTSSTILSTSSIIPSTSSNIPTTSSTIQTTSSTEPSTSSTEPSTSSTIPSTNSTIPTTSFTIPTTSSNIQTTSSTIQTTSSTIQTTSSTIQTTSSTEPSTSSTIPSTNSTIPTTSSTIPTTSSTIQTTSSTIPTTSSTIPSTSSTIPTTSSIEPSTSSTIQSTSSTILTTSTTEPTNSSTIQTTSSTEPTNSSTIQTTSSTIQTTSSTEPTNSSTIQTTSSTESTTSSTEPPHSSTEPPTRSTIQSNSSTIQTSSTKPIVNSTFAATSQPTPSTSKSASTSKLTSTMKPHKSHERPVCNCTCDSKTVEEITKSKEEIEKELKVDPKTVHKTITKYTSTYDKRPSAAGIGILGIVFVSALFGSIVFLDLLSAVHYILSRCLWKGKKQLKQSKNTAATPFQTHDKLKASHLYKSSSVRKTSTFKDGIVLPRFILDRNGSVVLDKKSSDFRFKRLLWSLKQEMASWEFDTIMDNEVHVDKSSFDLTDTEKTDNIYDEVKLNNSEEIRNSSLDTDIDYKSCENDVCDLSQNPLAGVDNSSINNMVEDNSKTHMSDDNDGMCNYSKNIYSDCDSIEMNNFLQSMSPKDHIIMEKNIQP</sequence>
<dbReference type="PROSITE" id="PS00022">
    <property type="entry name" value="EGF_1"/>
    <property type="match status" value="2"/>
</dbReference>
<keyword evidence="3" id="KW-0677">Repeat</keyword>
<evidence type="ECO:0000256" key="4">
    <source>
        <dbReference type="ARBA" id="ARBA00023136"/>
    </source>
</evidence>
<dbReference type="VEuPathDB" id="VectorBase:BGLAX_034293"/>
<gene>
    <name evidence="12" type="primary">106062857</name>
</gene>
<dbReference type="OrthoDB" id="6151423at2759"/>
<feature type="disulfide bond" evidence="7">
    <location>
        <begin position="474"/>
        <end position="483"/>
    </location>
</feature>
<proteinExistence type="predicted"/>
<feature type="domain" description="EGF-like" evidence="11">
    <location>
        <begin position="448"/>
        <end position="484"/>
    </location>
</feature>
<dbReference type="FunFam" id="2.10.25.10:FF:000309">
    <property type="entry name" value="Uncharacterized protein, isoform A"/>
    <property type="match status" value="1"/>
</dbReference>
<dbReference type="InterPro" id="IPR001881">
    <property type="entry name" value="EGF-like_Ca-bd_dom"/>
</dbReference>
<evidence type="ECO:0000256" key="3">
    <source>
        <dbReference type="ARBA" id="ARBA00022737"/>
    </source>
</evidence>
<keyword evidence="9" id="KW-0812">Transmembrane</keyword>
<comment type="subcellular location">
    <subcellularLocation>
        <location evidence="1">Membrane</location>
    </subcellularLocation>
</comment>
<dbReference type="InterPro" id="IPR000742">
    <property type="entry name" value="EGF"/>
</dbReference>
<keyword evidence="10" id="KW-0732">Signal</keyword>
<accession>A0A2C9LXA1</accession>
<dbReference type="VEuPathDB" id="VectorBase:BGLB036022"/>
<evidence type="ECO:0000256" key="8">
    <source>
        <dbReference type="SAM" id="MobiDB-lite"/>
    </source>
</evidence>
<feature type="domain" description="EGF-like" evidence="11">
    <location>
        <begin position="487"/>
        <end position="523"/>
    </location>
</feature>